<accession>A0ABY5EJ01</accession>
<evidence type="ECO:0008006" key="4">
    <source>
        <dbReference type="Google" id="ProtNLM"/>
    </source>
</evidence>
<dbReference type="EMBL" id="CP101125">
    <property type="protein sequence ID" value="UTO15649.1"/>
    <property type="molecule type" value="Genomic_DNA"/>
</dbReference>
<feature type="signal peptide" evidence="1">
    <location>
        <begin position="1"/>
        <end position="22"/>
    </location>
</feature>
<evidence type="ECO:0000313" key="2">
    <source>
        <dbReference type="EMBL" id="UTO15649.1"/>
    </source>
</evidence>
<dbReference type="Proteomes" id="UP001059607">
    <property type="component" value="Chromosome"/>
</dbReference>
<sequence>MKYSIFLVAFALMAACSTSSKSSPDTLSRVPLERQYALTKKSDAHLVVINDPLPVEKKCTIRLWIDGRPAADFAQKEAADFGLTFGVHKLLTLPLEGCIGGRMRETKINVKAGDALIQRIDEMSINPVSL</sequence>
<gene>
    <name evidence="2" type="ORF">NK667_04595</name>
</gene>
<dbReference type="PROSITE" id="PS51257">
    <property type="entry name" value="PROKAR_LIPOPROTEIN"/>
    <property type="match status" value="1"/>
</dbReference>
<evidence type="ECO:0000256" key="1">
    <source>
        <dbReference type="SAM" id="SignalP"/>
    </source>
</evidence>
<reference evidence="2" key="1">
    <citation type="submission" date="2022-07" db="EMBL/GenBank/DDBJ databases">
        <title>Pseudomonas nunamit sp. nov. an antifungal species isolated from Greenland.</title>
        <authorList>
            <person name="Ntana F."/>
            <person name="Hennessy R.C."/>
            <person name="Zervas A."/>
            <person name="Stougaard P."/>
        </authorList>
    </citation>
    <scope>NUCLEOTIDE SEQUENCE</scope>
    <source>
        <strain evidence="2">In5</strain>
    </source>
</reference>
<dbReference type="RefSeq" id="WP_054613976.1">
    <property type="nucleotide sequence ID" value="NZ_CP101125.1"/>
</dbReference>
<protein>
    <recommendedName>
        <fullName evidence="4">Lipoprotein</fullName>
    </recommendedName>
</protein>
<keyword evidence="3" id="KW-1185">Reference proteome</keyword>
<proteinExistence type="predicted"/>
<organism evidence="2 3">
    <name type="scientific">Pseudomonas nunensis</name>
    <dbReference type="NCBI Taxonomy" id="2961896"/>
    <lineage>
        <taxon>Bacteria</taxon>
        <taxon>Pseudomonadati</taxon>
        <taxon>Pseudomonadota</taxon>
        <taxon>Gammaproteobacteria</taxon>
        <taxon>Pseudomonadales</taxon>
        <taxon>Pseudomonadaceae</taxon>
        <taxon>Pseudomonas</taxon>
    </lineage>
</organism>
<evidence type="ECO:0000313" key="3">
    <source>
        <dbReference type="Proteomes" id="UP001059607"/>
    </source>
</evidence>
<feature type="chain" id="PRO_5045464989" description="Lipoprotein" evidence="1">
    <location>
        <begin position="23"/>
        <end position="130"/>
    </location>
</feature>
<name>A0ABY5EJ01_9PSED</name>
<keyword evidence="1" id="KW-0732">Signal</keyword>